<reference evidence="1" key="1">
    <citation type="submission" date="2013-07" db="EMBL/GenBank/DDBJ databases">
        <title>Sub-species coevolution in mutualistic symbiosis.</title>
        <authorList>
            <person name="Murfin K."/>
            <person name="Klassen J."/>
            <person name="Lee M."/>
            <person name="Forst S."/>
            <person name="Stock P."/>
            <person name="Goodrich-Blair H."/>
        </authorList>
    </citation>
    <scope>NUCLEOTIDE SEQUENCE [LARGE SCALE GENOMIC DNA]</scope>
    <source>
        <strain evidence="1">Feltiae Moldova</strain>
    </source>
</reference>
<sequence>MSVIPQHSIKFYSHFSPSKLFPNKQTIFEHKIIYNKLDLNPLKYKYIRHFDYSHVFRGFYRLRIISNDNISGYIRVFRYHR</sequence>
<organism evidence="1 2">
    <name type="scientific">Xenorhabdus bovienii str. feltiae Moldova</name>
    <dbReference type="NCBI Taxonomy" id="1398200"/>
    <lineage>
        <taxon>Bacteria</taxon>
        <taxon>Pseudomonadati</taxon>
        <taxon>Pseudomonadota</taxon>
        <taxon>Gammaproteobacteria</taxon>
        <taxon>Enterobacterales</taxon>
        <taxon>Morganellaceae</taxon>
        <taxon>Xenorhabdus</taxon>
    </lineage>
</organism>
<comment type="caution">
    <text evidence="1">The sequence shown here is derived from an EMBL/GenBank/DDBJ whole genome shotgun (WGS) entry which is preliminary data.</text>
</comment>
<dbReference type="HOGENOM" id="CLU_2573086_0_0_6"/>
<proteinExistence type="predicted"/>
<dbReference type="EMBL" id="CBSV010000227">
    <property type="protein sequence ID" value="CDH03133.1"/>
    <property type="molecule type" value="Genomic_DNA"/>
</dbReference>
<dbReference type="Proteomes" id="UP000028487">
    <property type="component" value="Unassembled WGS sequence"/>
</dbReference>
<dbReference type="AlphaFoldDB" id="A0A077NXC2"/>
<evidence type="ECO:0000313" key="1">
    <source>
        <dbReference type="EMBL" id="CDH03133.1"/>
    </source>
</evidence>
<accession>A0A077NXC2</accession>
<evidence type="ECO:0000313" key="2">
    <source>
        <dbReference type="Proteomes" id="UP000028487"/>
    </source>
</evidence>
<protein>
    <submittedName>
        <fullName evidence="1">Uncharacterized protein</fullName>
    </submittedName>
</protein>
<name>A0A077NXC2_XENBV</name>
<gene>
    <name evidence="1" type="ORF">XBFM1_550030</name>
</gene>